<evidence type="ECO:0000259" key="7">
    <source>
        <dbReference type="Pfam" id="PF00350"/>
    </source>
</evidence>
<name>A0A7S7RMF8_9BACT</name>
<dbReference type="PANTHER" id="PTHR10465">
    <property type="entry name" value="TRANSMEMBRANE GTPASE FZO1"/>
    <property type="match status" value="1"/>
</dbReference>
<evidence type="ECO:0000256" key="6">
    <source>
        <dbReference type="SAM" id="Coils"/>
    </source>
</evidence>
<reference evidence="8 9" key="1">
    <citation type="submission" date="2020-05" db="EMBL/GenBank/DDBJ databases">
        <title>Sulfurimonas marisnigri, sp. nov., and Sulfurimonas baltica, sp. nov., manganese oxide reducing chemolithoautotrophs of the class Epsilonproteobacteria isolated from the pelagic redoxclines of the Black and Baltic Seas and emended description of the genus Sulfurimonas.</title>
        <authorList>
            <person name="Henkel J.V."/>
            <person name="Laudan C."/>
            <person name="Werner J."/>
            <person name="Neu T."/>
            <person name="Plewe S."/>
            <person name="Sproer C."/>
            <person name="Bunk B."/>
            <person name="Schulz-Vogt H.N."/>
        </authorList>
    </citation>
    <scope>NUCLEOTIDE SEQUENCE [LARGE SCALE GENOMIC DNA]</scope>
    <source>
        <strain evidence="8 9">GD2</strain>
    </source>
</reference>
<feature type="coiled-coil region" evidence="6">
    <location>
        <begin position="492"/>
        <end position="548"/>
    </location>
</feature>
<dbReference type="KEGG" id="sbal:HUE88_09600"/>
<accession>A0A7S7RMF8</accession>
<dbReference type="InterPro" id="IPR027094">
    <property type="entry name" value="Mitofusin_fam"/>
</dbReference>
<dbReference type="GO" id="GO:0003924">
    <property type="term" value="F:GTPase activity"/>
    <property type="evidence" value="ECO:0007669"/>
    <property type="project" value="InterPro"/>
</dbReference>
<protein>
    <submittedName>
        <fullName evidence="8">Dynamin family protein</fullName>
    </submittedName>
</protein>
<keyword evidence="2" id="KW-0547">Nucleotide-binding</keyword>
<dbReference type="InterPro" id="IPR027417">
    <property type="entry name" value="P-loop_NTPase"/>
</dbReference>
<evidence type="ECO:0000256" key="3">
    <source>
        <dbReference type="ARBA" id="ARBA00022801"/>
    </source>
</evidence>
<dbReference type="PANTHER" id="PTHR10465:SF0">
    <property type="entry name" value="SARCALUMENIN"/>
    <property type="match status" value="1"/>
</dbReference>
<sequence length="743" mass="85371">MAIDEKIDDDTFFEVSALILSLNRKSFEKMSSLKSFHQLCLQFTAQKIENLDALYHLQYTIIKHFLEHRTNSNIKHLHNAFSYLEKESLVDQPSLEKLISLFDPSKYNENDDVAAGVKNINKSFRADKQALLVDIFELKKVVNSSDELQTISDYLHGQIFSIGITGVMNSGKSTMLNALMGKEVLGTSVVPETANLTVVKYSRTPLAKVIYWNKSQWQHIKNSAKSIASIAKFVEQTQNHFKDDLDSYILDKSREDEIDIDKLSDYTSASTSDKKCNLVQHVELYTPLHYLQDSIEIVDTPGLDDIVVQREEITKEYISKCDVLLHLMNVSQSATQKDIEFIIDAVLFQNITKVLIVITRIDMVSSKDVQEVIAYTRESIERKLHEQNSGSKLDFVLKTLHFIALSGKMALLHKTGHSKEAEDAGFTLQQSGIVEVEEYLQETLFGKTNARSSLIIRSARNRLQKVIHAQIEELKFENSLLFKTEDEINSELTLLKIEKSKQEEASKRLKDQIAGYEAEASNYLQTLQNQLQNELRELQNIMKQRLMDETLYTLEKDKKAPLVSSISRIIQTALKHGLVDIIREYRYKFIKKTSKIFEIITLQYDEIDKAQEPHFDDAFKKGFLTISNETLIRRISKVLGSASLTKLTKIDEEISTIIKDEFIYIQEQVQQKALNLSKTLLKEFFASLSEPLDTINDKVVKNEELLQNYILTIKEDENTKHEKSKQLYQRIKNIELIAKRSAL</sequence>
<comment type="subcellular location">
    <subcellularLocation>
        <location evidence="1">Membrane</location>
    </subcellularLocation>
</comment>
<keyword evidence="4" id="KW-0342">GTP-binding</keyword>
<gene>
    <name evidence="8" type="ORF">HUE88_09600</name>
</gene>
<dbReference type="Gene3D" id="3.40.50.300">
    <property type="entry name" value="P-loop containing nucleotide triphosphate hydrolases"/>
    <property type="match status" value="1"/>
</dbReference>
<dbReference type="GO" id="GO:0016020">
    <property type="term" value="C:membrane"/>
    <property type="evidence" value="ECO:0007669"/>
    <property type="project" value="UniProtKB-SubCell"/>
</dbReference>
<dbReference type="InterPro" id="IPR045063">
    <property type="entry name" value="Dynamin_N"/>
</dbReference>
<feature type="domain" description="Dynamin N-terminal" evidence="7">
    <location>
        <begin position="162"/>
        <end position="360"/>
    </location>
</feature>
<evidence type="ECO:0000256" key="4">
    <source>
        <dbReference type="ARBA" id="ARBA00023134"/>
    </source>
</evidence>
<dbReference type="AlphaFoldDB" id="A0A7S7RMF8"/>
<evidence type="ECO:0000256" key="1">
    <source>
        <dbReference type="ARBA" id="ARBA00004370"/>
    </source>
</evidence>
<keyword evidence="5" id="KW-0472">Membrane</keyword>
<keyword evidence="6" id="KW-0175">Coiled coil</keyword>
<evidence type="ECO:0000313" key="8">
    <source>
        <dbReference type="EMBL" id="QOY51373.1"/>
    </source>
</evidence>
<dbReference type="Pfam" id="PF00350">
    <property type="entry name" value="Dynamin_N"/>
    <property type="match status" value="1"/>
</dbReference>
<evidence type="ECO:0000256" key="2">
    <source>
        <dbReference type="ARBA" id="ARBA00022741"/>
    </source>
</evidence>
<dbReference type="RefSeq" id="WP_194368488.1">
    <property type="nucleotide sequence ID" value="NZ_CP054492.1"/>
</dbReference>
<keyword evidence="9" id="KW-1185">Reference proteome</keyword>
<dbReference type="EMBL" id="CP054492">
    <property type="protein sequence ID" value="QOY51373.1"/>
    <property type="molecule type" value="Genomic_DNA"/>
</dbReference>
<evidence type="ECO:0000313" key="9">
    <source>
        <dbReference type="Proteomes" id="UP000593994"/>
    </source>
</evidence>
<dbReference type="SUPFAM" id="SSF52540">
    <property type="entry name" value="P-loop containing nucleoside triphosphate hydrolases"/>
    <property type="match status" value="1"/>
</dbReference>
<organism evidence="8 9">
    <name type="scientific">Candidatus Sulfurimonas baltica</name>
    <dbReference type="NCBI Taxonomy" id="2740404"/>
    <lineage>
        <taxon>Bacteria</taxon>
        <taxon>Pseudomonadati</taxon>
        <taxon>Campylobacterota</taxon>
        <taxon>Epsilonproteobacteria</taxon>
        <taxon>Campylobacterales</taxon>
        <taxon>Sulfurimonadaceae</taxon>
        <taxon>Sulfurimonas</taxon>
    </lineage>
</organism>
<dbReference type="GO" id="GO:0005525">
    <property type="term" value="F:GTP binding"/>
    <property type="evidence" value="ECO:0007669"/>
    <property type="project" value="UniProtKB-KW"/>
</dbReference>
<proteinExistence type="predicted"/>
<keyword evidence="3" id="KW-0378">Hydrolase</keyword>
<dbReference type="Proteomes" id="UP000593994">
    <property type="component" value="Chromosome"/>
</dbReference>
<dbReference type="CDD" id="cd09912">
    <property type="entry name" value="DLP_2"/>
    <property type="match status" value="1"/>
</dbReference>
<evidence type="ECO:0000256" key="5">
    <source>
        <dbReference type="ARBA" id="ARBA00023136"/>
    </source>
</evidence>